<evidence type="ECO:0000313" key="3">
    <source>
        <dbReference type="Proteomes" id="UP000050525"/>
    </source>
</evidence>
<evidence type="ECO:0000256" key="1">
    <source>
        <dbReference type="SAM" id="MobiDB-lite"/>
    </source>
</evidence>
<dbReference type="AlphaFoldDB" id="A0A151P719"/>
<gene>
    <name evidence="2" type="ORF">Y1Q_0016877</name>
</gene>
<reference evidence="2 3" key="1">
    <citation type="journal article" date="2012" name="Genome Biol.">
        <title>Sequencing three crocodilian genomes to illuminate the evolution of archosaurs and amniotes.</title>
        <authorList>
            <person name="St John J.A."/>
            <person name="Braun E.L."/>
            <person name="Isberg S.R."/>
            <person name="Miles L.G."/>
            <person name="Chong A.Y."/>
            <person name="Gongora J."/>
            <person name="Dalzell P."/>
            <person name="Moran C."/>
            <person name="Bed'hom B."/>
            <person name="Abzhanov A."/>
            <person name="Burgess S.C."/>
            <person name="Cooksey A.M."/>
            <person name="Castoe T.A."/>
            <person name="Crawford N.G."/>
            <person name="Densmore L.D."/>
            <person name="Drew J.C."/>
            <person name="Edwards S.V."/>
            <person name="Faircloth B.C."/>
            <person name="Fujita M.K."/>
            <person name="Greenwold M.J."/>
            <person name="Hoffmann F.G."/>
            <person name="Howard J.M."/>
            <person name="Iguchi T."/>
            <person name="Janes D.E."/>
            <person name="Khan S.Y."/>
            <person name="Kohno S."/>
            <person name="de Koning A.J."/>
            <person name="Lance S.L."/>
            <person name="McCarthy F.M."/>
            <person name="McCormack J.E."/>
            <person name="Merchant M.E."/>
            <person name="Peterson D.G."/>
            <person name="Pollock D.D."/>
            <person name="Pourmand N."/>
            <person name="Raney B.J."/>
            <person name="Roessler K.A."/>
            <person name="Sanford J.R."/>
            <person name="Sawyer R.H."/>
            <person name="Schmidt C.J."/>
            <person name="Triplett E.W."/>
            <person name="Tuberville T.D."/>
            <person name="Venegas-Anaya M."/>
            <person name="Howard J.T."/>
            <person name="Jarvis E.D."/>
            <person name="Guillette L.J.Jr."/>
            <person name="Glenn T.C."/>
            <person name="Green R.E."/>
            <person name="Ray D.A."/>
        </authorList>
    </citation>
    <scope>NUCLEOTIDE SEQUENCE [LARGE SCALE GENOMIC DNA]</scope>
    <source>
        <strain evidence="2">KSC_2009_1</strain>
    </source>
</reference>
<accession>A0A151P719</accession>
<organism evidence="2 3">
    <name type="scientific">Alligator mississippiensis</name>
    <name type="common">American alligator</name>
    <dbReference type="NCBI Taxonomy" id="8496"/>
    <lineage>
        <taxon>Eukaryota</taxon>
        <taxon>Metazoa</taxon>
        <taxon>Chordata</taxon>
        <taxon>Craniata</taxon>
        <taxon>Vertebrata</taxon>
        <taxon>Euteleostomi</taxon>
        <taxon>Archelosauria</taxon>
        <taxon>Archosauria</taxon>
        <taxon>Crocodylia</taxon>
        <taxon>Alligatoridae</taxon>
        <taxon>Alligatorinae</taxon>
        <taxon>Alligator</taxon>
    </lineage>
</organism>
<feature type="region of interest" description="Disordered" evidence="1">
    <location>
        <begin position="1"/>
        <end position="39"/>
    </location>
</feature>
<comment type="caution">
    <text evidence="2">The sequence shown here is derived from an EMBL/GenBank/DDBJ whole genome shotgun (WGS) entry which is preliminary data.</text>
</comment>
<protein>
    <submittedName>
        <fullName evidence="2">Uncharacterized protein</fullName>
    </submittedName>
</protein>
<proteinExistence type="predicted"/>
<keyword evidence="3" id="KW-1185">Reference proteome</keyword>
<dbReference type="Proteomes" id="UP000050525">
    <property type="component" value="Unassembled WGS sequence"/>
</dbReference>
<evidence type="ECO:0000313" key="2">
    <source>
        <dbReference type="EMBL" id="KYO44770.1"/>
    </source>
</evidence>
<name>A0A151P719_ALLMI</name>
<feature type="compositionally biased region" description="Low complexity" evidence="1">
    <location>
        <begin position="13"/>
        <end position="39"/>
    </location>
</feature>
<dbReference type="EMBL" id="AKHW03000678">
    <property type="protein sequence ID" value="KYO44770.1"/>
    <property type="molecule type" value="Genomic_DNA"/>
</dbReference>
<sequence length="90" mass="9916">MCLTARVCGRTQPPRSSSPAAAALRPSRGSRSRASPPLGTQKKCRQLLIYEALYDNKPLCTCEMEGKQIMETDFCFGLPTSCSKCLMKIK</sequence>